<sequence>MERILYTKYSNERTAQFAIRTDIVEKDGSRQVRKKAYYEAGKPHIRKIYEAYEQLSCSFSSTRLLINQCRWEEDGIYLEYLKGQTLQEELDRLLEKRKIEKFQKILREYMELILQTAENPFCMTEEFRKVFGDVKLREGFYSAPVTDIDMVLSNIFIDEKGEWTLIDYEWTFLFPIPIQFVLYRILHYYECSNAFRSQIAAWDLYAAAGISPEDREVFLEMEKHFQAYVIGNYVPLRKLYPKISPGKTGLHTVLKRTGSPERVQIFLSQDGILREEESESYAMPDGKVKLRIEIGSRIRRIRLDPGEQAGRVRLKRLEWENGEKCQVRTNGIVQSDQTFLFLEEDPQIYIESIPANPGFLCLEISKDSGQDGYVQQILKEKAEMNRQKEEVEALKKQLAEKEKLIAAMENTKVWKTYTKYKKVIKGE</sequence>
<name>A0ABX2I448_BLAHA</name>
<accession>A0ABX2I448</accession>
<dbReference type="EMBL" id="JAAITA010000002">
    <property type="protein sequence ID" value="NSJ85181.1"/>
    <property type="molecule type" value="Genomic_DNA"/>
</dbReference>
<feature type="coiled-coil region" evidence="1">
    <location>
        <begin position="374"/>
        <end position="411"/>
    </location>
</feature>
<dbReference type="RefSeq" id="WP_173747891.1">
    <property type="nucleotide sequence ID" value="NZ_JAAITA010000002.1"/>
</dbReference>
<keyword evidence="3" id="KW-1185">Reference proteome</keyword>
<proteinExistence type="predicted"/>
<dbReference type="Proteomes" id="UP000822142">
    <property type="component" value="Unassembled WGS sequence"/>
</dbReference>
<gene>
    <name evidence="2" type="ORF">G5A70_03035</name>
</gene>
<evidence type="ECO:0000256" key="1">
    <source>
        <dbReference type="SAM" id="Coils"/>
    </source>
</evidence>
<evidence type="ECO:0000313" key="3">
    <source>
        <dbReference type="Proteomes" id="UP000822142"/>
    </source>
</evidence>
<reference evidence="2 3" key="1">
    <citation type="journal article" date="2020" name="Cell Host Microbe">
        <title>Functional and Genomic Variation between Human-Derived Isolates of Lachnospiraceae Reveals Inter- and Intra-Species Diversity.</title>
        <authorList>
            <person name="Sorbara M.T."/>
            <person name="Littmann E.R."/>
            <person name="Fontana E."/>
            <person name="Moody T.U."/>
            <person name="Kohout C.E."/>
            <person name="Gjonbalaj M."/>
            <person name="Eaton V."/>
            <person name="Seok R."/>
            <person name="Leiner I.M."/>
            <person name="Pamer E.G."/>
        </authorList>
    </citation>
    <scope>NUCLEOTIDE SEQUENCE [LARGE SCALE GENOMIC DNA]</scope>
    <source>
        <strain evidence="2 3">MSK.15.26</strain>
    </source>
</reference>
<comment type="caution">
    <text evidence="2">The sequence shown here is derived from an EMBL/GenBank/DDBJ whole genome shotgun (WGS) entry which is preliminary data.</text>
</comment>
<evidence type="ECO:0000313" key="2">
    <source>
        <dbReference type="EMBL" id="NSJ85181.1"/>
    </source>
</evidence>
<keyword evidence="1" id="KW-0175">Coiled coil</keyword>
<organism evidence="2 3">
    <name type="scientific">Blautia hansenii</name>
    <name type="common">Ruminococcus hansenii</name>
    <dbReference type="NCBI Taxonomy" id="1322"/>
    <lineage>
        <taxon>Bacteria</taxon>
        <taxon>Bacillati</taxon>
        <taxon>Bacillota</taxon>
        <taxon>Clostridia</taxon>
        <taxon>Lachnospirales</taxon>
        <taxon>Lachnospiraceae</taxon>
        <taxon>Blautia</taxon>
    </lineage>
</organism>
<protein>
    <submittedName>
        <fullName evidence="2">Uncharacterized protein</fullName>
    </submittedName>
</protein>